<feature type="compositionally biased region" description="Polar residues" evidence="1">
    <location>
        <begin position="18"/>
        <end position="30"/>
    </location>
</feature>
<feature type="region of interest" description="Disordered" evidence="1">
    <location>
        <begin position="1"/>
        <end position="89"/>
    </location>
</feature>
<feature type="compositionally biased region" description="Acidic residues" evidence="1">
    <location>
        <begin position="44"/>
        <end position="56"/>
    </location>
</feature>
<reference evidence="2 3" key="1">
    <citation type="submission" date="2014-06" db="EMBL/GenBank/DDBJ databases">
        <authorList>
            <person name="Swart Estienne"/>
        </authorList>
    </citation>
    <scope>NUCLEOTIDE SEQUENCE [LARGE SCALE GENOMIC DNA]</scope>
    <source>
        <strain evidence="2 3">130c</strain>
    </source>
</reference>
<evidence type="ECO:0000313" key="3">
    <source>
        <dbReference type="Proteomes" id="UP000039865"/>
    </source>
</evidence>
<feature type="compositionally biased region" description="Basic and acidic residues" evidence="1">
    <location>
        <begin position="1"/>
        <end position="14"/>
    </location>
</feature>
<gene>
    <name evidence="2" type="primary">Contig18347.g19493</name>
    <name evidence="2" type="ORF">STYLEM_4232</name>
</gene>
<evidence type="ECO:0000256" key="1">
    <source>
        <dbReference type="SAM" id="MobiDB-lite"/>
    </source>
</evidence>
<organism evidence="2 3">
    <name type="scientific">Stylonychia lemnae</name>
    <name type="common">Ciliate</name>
    <dbReference type="NCBI Taxonomy" id="5949"/>
    <lineage>
        <taxon>Eukaryota</taxon>
        <taxon>Sar</taxon>
        <taxon>Alveolata</taxon>
        <taxon>Ciliophora</taxon>
        <taxon>Intramacronucleata</taxon>
        <taxon>Spirotrichea</taxon>
        <taxon>Stichotrichia</taxon>
        <taxon>Sporadotrichida</taxon>
        <taxon>Oxytrichidae</taxon>
        <taxon>Stylonychinae</taxon>
        <taxon>Stylonychia</taxon>
    </lineage>
</organism>
<dbReference type="InParanoid" id="A0A077ZZ89"/>
<evidence type="ECO:0000313" key="2">
    <source>
        <dbReference type="EMBL" id="CDW75245.1"/>
    </source>
</evidence>
<sequence length="144" mass="16404">MESSHNKFNEERRMSGILKSQSQKHQSSTGHVGFDKVVVKEVDVQNEADVEGEAGQDDIQMQDSTGSNVAFEDVKQEDEGVEGEGTQIEMSIQEAELQRQQSGDDEERRRHEEFLKKRKEFNKGEVNSKALFQKVPSDDEDEDQ</sequence>
<dbReference type="EMBL" id="CCKQ01004108">
    <property type="protein sequence ID" value="CDW75245.1"/>
    <property type="molecule type" value="Genomic_DNA"/>
</dbReference>
<feature type="compositionally biased region" description="Polar residues" evidence="1">
    <location>
        <begin position="59"/>
        <end position="68"/>
    </location>
</feature>
<accession>A0A077ZZ89</accession>
<dbReference type="AlphaFoldDB" id="A0A077ZZ89"/>
<name>A0A077ZZ89_STYLE</name>
<keyword evidence="3" id="KW-1185">Reference proteome</keyword>
<protein>
    <submittedName>
        <fullName evidence="2">Uncharacterized protein</fullName>
    </submittedName>
</protein>
<feature type="compositionally biased region" description="Basic and acidic residues" evidence="1">
    <location>
        <begin position="33"/>
        <end position="43"/>
    </location>
</feature>
<dbReference type="Proteomes" id="UP000039865">
    <property type="component" value="Unassembled WGS sequence"/>
</dbReference>
<proteinExistence type="predicted"/>